<dbReference type="InterPro" id="IPR005248">
    <property type="entry name" value="NadD/NMNAT"/>
</dbReference>
<dbReference type="Proteomes" id="UP000626786">
    <property type="component" value="Unassembled WGS sequence"/>
</dbReference>
<comment type="catalytic activity">
    <reaction evidence="9 10">
        <text>nicotinate beta-D-ribonucleotide + ATP + H(+) = deamido-NAD(+) + diphosphate</text>
        <dbReference type="Rhea" id="RHEA:22860"/>
        <dbReference type="ChEBI" id="CHEBI:15378"/>
        <dbReference type="ChEBI" id="CHEBI:30616"/>
        <dbReference type="ChEBI" id="CHEBI:33019"/>
        <dbReference type="ChEBI" id="CHEBI:57502"/>
        <dbReference type="ChEBI" id="CHEBI:58437"/>
        <dbReference type="EC" id="2.7.7.18"/>
    </reaction>
</comment>
<name>A0ABR8U4Y7_9BACL</name>
<proteinExistence type="inferred from homology"/>
<reference evidence="12 13" key="1">
    <citation type="submission" date="2020-08" db="EMBL/GenBank/DDBJ databases">
        <title>A Genomic Blueprint of the Chicken Gut Microbiome.</title>
        <authorList>
            <person name="Gilroy R."/>
            <person name="Ravi A."/>
            <person name="Getino M."/>
            <person name="Pursley I."/>
            <person name="Horton D.L."/>
            <person name="Alikhan N.-F."/>
            <person name="Baker D."/>
            <person name="Gharbi K."/>
            <person name="Hall N."/>
            <person name="Watson M."/>
            <person name="Adriaenssens E.M."/>
            <person name="Foster-Nyarko E."/>
            <person name="Jarju S."/>
            <person name="Secka A."/>
            <person name="Antonio M."/>
            <person name="Oren A."/>
            <person name="Chaudhuri R."/>
            <person name="La Ragione R.M."/>
            <person name="Hildebrand F."/>
            <person name="Pallen M.J."/>
        </authorList>
    </citation>
    <scope>NUCLEOTIDE SEQUENCE [LARGE SCALE GENOMIC DNA]</scope>
    <source>
        <strain evidence="12 13">Sa2YVA2</strain>
    </source>
</reference>
<keyword evidence="5 10" id="KW-0548">Nucleotidyltransferase</keyword>
<comment type="similarity">
    <text evidence="10">Belongs to the NadD family.</text>
</comment>
<keyword evidence="3 10" id="KW-0662">Pyridine nucleotide biosynthesis</keyword>
<keyword evidence="13" id="KW-1185">Reference proteome</keyword>
<dbReference type="NCBIfam" id="TIGR00125">
    <property type="entry name" value="cyt_tran_rel"/>
    <property type="match status" value="1"/>
</dbReference>
<accession>A0ABR8U4Y7</accession>
<evidence type="ECO:0000256" key="7">
    <source>
        <dbReference type="ARBA" id="ARBA00022840"/>
    </source>
</evidence>
<protein>
    <recommendedName>
        <fullName evidence="10">Probable nicotinate-nucleotide adenylyltransferase</fullName>
        <ecNumber evidence="10">2.7.7.18</ecNumber>
    </recommendedName>
    <alternativeName>
        <fullName evidence="10">Deamido-NAD(+) diphosphorylase</fullName>
    </alternativeName>
    <alternativeName>
        <fullName evidence="10">Deamido-NAD(+) pyrophosphorylase</fullName>
    </alternativeName>
    <alternativeName>
        <fullName evidence="10">Nicotinate mononucleotide adenylyltransferase</fullName>
        <shortName evidence="10">NaMN adenylyltransferase</shortName>
    </alternativeName>
</protein>
<comment type="caution">
    <text evidence="12">The sequence shown here is derived from an EMBL/GenBank/DDBJ whole genome shotgun (WGS) entry which is preliminary data.</text>
</comment>
<evidence type="ECO:0000259" key="11">
    <source>
        <dbReference type="Pfam" id="PF01467"/>
    </source>
</evidence>
<evidence type="ECO:0000256" key="4">
    <source>
        <dbReference type="ARBA" id="ARBA00022679"/>
    </source>
</evidence>
<evidence type="ECO:0000256" key="5">
    <source>
        <dbReference type="ARBA" id="ARBA00022695"/>
    </source>
</evidence>
<dbReference type="Pfam" id="PF01467">
    <property type="entry name" value="CTP_transf_like"/>
    <property type="match status" value="1"/>
</dbReference>
<sequence>MKKIGLLGGTFNPPHVGHLIIANEVRHALGLDEVRLMPTAIPPHKMNPADASPEQRMHMVSLSVAHIPGLKASSFEVDHGGVSYTYDTMKRLTEHEPENVFFFIIGGDMIDMLPNWYNIEELLELVSFVGVARPGTDGRTSLPVTMVNVPAIDLSSTFIRQRVESEGTIRFLVPDQVADFIHQEGLYGSQGFTK</sequence>
<organism evidence="12 13">
    <name type="scientific">Sporosarcina quadrami</name>
    <dbReference type="NCBI Taxonomy" id="2762234"/>
    <lineage>
        <taxon>Bacteria</taxon>
        <taxon>Bacillati</taxon>
        <taxon>Bacillota</taxon>
        <taxon>Bacilli</taxon>
        <taxon>Bacillales</taxon>
        <taxon>Caryophanaceae</taxon>
        <taxon>Sporosarcina</taxon>
    </lineage>
</organism>
<evidence type="ECO:0000256" key="1">
    <source>
        <dbReference type="ARBA" id="ARBA00002324"/>
    </source>
</evidence>
<evidence type="ECO:0000256" key="6">
    <source>
        <dbReference type="ARBA" id="ARBA00022741"/>
    </source>
</evidence>
<dbReference type="EC" id="2.7.7.18" evidence="10"/>
<comment type="function">
    <text evidence="1 10">Catalyzes the reversible adenylation of nicotinate mononucleotide (NaMN) to nicotinic acid adenine dinucleotide (NaAD).</text>
</comment>
<dbReference type="PANTHER" id="PTHR39321:SF3">
    <property type="entry name" value="PHOSPHOPANTETHEINE ADENYLYLTRANSFERASE"/>
    <property type="match status" value="1"/>
</dbReference>
<dbReference type="SUPFAM" id="SSF52374">
    <property type="entry name" value="Nucleotidylyl transferase"/>
    <property type="match status" value="1"/>
</dbReference>
<keyword evidence="8 10" id="KW-0520">NAD</keyword>
<dbReference type="HAMAP" id="MF_00244">
    <property type="entry name" value="NaMN_adenylyltr"/>
    <property type="match status" value="1"/>
</dbReference>
<dbReference type="Gene3D" id="3.40.50.620">
    <property type="entry name" value="HUPs"/>
    <property type="match status" value="1"/>
</dbReference>
<dbReference type="NCBIfam" id="NF000841">
    <property type="entry name" value="PRK00071.1-4"/>
    <property type="match status" value="1"/>
</dbReference>
<evidence type="ECO:0000256" key="2">
    <source>
        <dbReference type="ARBA" id="ARBA00005019"/>
    </source>
</evidence>
<evidence type="ECO:0000256" key="9">
    <source>
        <dbReference type="ARBA" id="ARBA00048721"/>
    </source>
</evidence>
<dbReference type="NCBIfam" id="NF000840">
    <property type="entry name" value="PRK00071.1-3"/>
    <property type="match status" value="1"/>
</dbReference>
<comment type="pathway">
    <text evidence="2 10">Cofactor biosynthesis; NAD(+) biosynthesis; deamido-NAD(+) from nicotinate D-ribonucleotide: step 1/1.</text>
</comment>
<gene>
    <name evidence="10" type="primary">nadD</name>
    <name evidence="12" type="ORF">H9649_00750</name>
</gene>
<keyword evidence="4 10" id="KW-0808">Transferase</keyword>
<evidence type="ECO:0000313" key="12">
    <source>
        <dbReference type="EMBL" id="MBD7983091.1"/>
    </source>
</evidence>
<evidence type="ECO:0000256" key="8">
    <source>
        <dbReference type="ARBA" id="ARBA00023027"/>
    </source>
</evidence>
<keyword evidence="7 10" id="KW-0067">ATP-binding</keyword>
<dbReference type="GO" id="GO:0004515">
    <property type="term" value="F:nicotinate-nucleotide adenylyltransferase activity"/>
    <property type="evidence" value="ECO:0007669"/>
    <property type="project" value="UniProtKB-EC"/>
</dbReference>
<feature type="domain" description="Cytidyltransferase-like" evidence="11">
    <location>
        <begin position="6"/>
        <end position="162"/>
    </location>
</feature>
<keyword evidence="6 10" id="KW-0547">Nucleotide-binding</keyword>
<dbReference type="CDD" id="cd02165">
    <property type="entry name" value="NMNAT"/>
    <property type="match status" value="1"/>
</dbReference>
<evidence type="ECO:0000256" key="3">
    <source>
        <dbReference type="ARBA" id="ARBA00022642"/>
    </source>
</evidence>
<dbReference type="PANTHER" id="PTHR39321">
    <property type="entry name" value="NICOTINATE-NUCLEOTIDE ADENYLYLTRANSFERASE-RELATED"/>
    <property type="match status" value="1"/>
</dbReference>
<dbReference type="InterPro" id="IPR004821">
    <property type="entry name" value="Cyt_trans-like"/>
</dbReference>
<dbReference type="RefSeq" id="WP_191692737.1">
    <property type="nucleotide sequence ID" value="NZ_JACSQN010000001.1"/>
</dbReference>
<dbReference type="NCBIfam" id="TIGR00482">
    <property type="entry name" value="nicotinate (nicotinamide) nucleotide adenylyltransferase"/>
    <property type="match status" value="1"/>
</dbReference>
<evidence type="ECO:0000256" key="10">
    <source>
        <dbReference type="HAMAP-Rule" id="MF_00244"/>
    </source>
</evidence>
<dbReference type="EMBL" id="JACSQN010000001">
    <property type="protein sequence ID" value="MBD7983091.1"/>
    <property type="molecule type" value="Genomic_DNA"/>
</dbReference>
<dbReference type="InterPro" id="IPR014729">
    <property type="entry name" value="Rossmann-like_a/b/a_fold"/>
</dbReference>
<evidence type="ECO:0000313" key="13">
    <source>
        <dbReference type="Proteomes" id="UP000626786"/>
    </source>
</evidence>